<evidence type="ECO:0000313" key="2">
    <source>
        <dbReference type="Proteomes" id="UP000228934"/>
    </source>
</evidence>
<reference evidence="2" key="1">
    <citation type="journal article" date="2017" name="Nat. Commun.">
        <title>The North American bullfrog draft genome provides insight into hormonal regulation of long noncoding RNA.</title>
        <authorList>
            <person name="Hammond S.A."/>
            <person name="Warren R.L."/>
            <person name="Vandervalk B.P."/>
            <person name="Kucuk E."/>
            <person name="Khan H."/>
            <person name="Gibb E.A."/>
            <person name="Pandoh P."/>
            <person name="Kirk H."/>
            <person name="Zhao Y."/>
            <person name="Jones M."/>
            <person name="Mungall A.J."/>
            <person name="Coope R."/>
            <person name="Pleasance S."/>
            <person name="Moore R.A."/>
            <person name="Holt R.A."/>
            <person name="Round J.M."/>
            <person name="Ohora S."/>
            <person name="Walle B.V."/>
            <person name="Veldhoen N."/>
            <person name="Helbing C.C."/>
            <person name="Birol I."/>
        </authorList>
    </citation>
    <scope>NUCLEOTIDE SEQUENCE [LARGE SCALE GENOMIC DNA]</scope>
</reference>
<accession>A0A2G9P3Z8</accession>
<dbReference type="AlphaFoldDB" id="A0A2G9P3Z8"/>
<name>A0A2G9P3Z8_AQUCT</name>
<proteinExistence type="predicted"/>
<sequence>FLCFLQLFFSQSSGPQLPLSESVHSILVRALCRERWLLCQSDIISAPDSHRAGVCEPESKTGEDESACSTDISERKGFVLNVHASSYRDRSCQVQLCRQGHARAVSTGRRHRENLQSDGRRSGLVERRNKWKNWLVPLHLCRRGRCSVTVGPWVKFTPPSRLL</sequence>
<organism evidence="1 2">
    <name type="scientific">Aquarana catesbeiana</name>
    <name type="common">American bullfrog</name>
    <name type="synonym">Rana catesbeiana</name>
    <dbReference type="NCBI Taxonomy" id="8400"/>
    <lineage>
        <taxon>Eukaryota</taxon>
        <taxon>Metazoa</taxon>
        <taxon>Chordata</taxon>
        <taxon>Craniata</taxon>
        <taxon>Vertebrata</taxon>
        <taxon>Euteleostomi</taxon>
        <taxon>Amphibia</taxon>
        <taxon>Batrachia</taxon>
        <taxon>Anura</taxon>
        <taxon>Neobatrachia</taxon>
        <taxon>Ranoidea</taxon>
        <taxon>Ranidae</taxon>
        <taxon>Aquarana</taxon>
    </lineage>
</organism>
<gene>
    <name evidence="1" type="ORF">AB205_0112320</name>
</gene>
<dbReference type="Proteomes" id="UP000228934">
    <property type="component" value="Unassembled WGS sequence"/>
</dbReference>
<protein>
    <submittedName>
        <fullName evidence="1">Uncharacterized protein</fullName>
    </submittedName>
</protein>
<dbReference type="EMBL" id="KV923322">
    <property type="protein sequence ID" value="PIN98047.1"/>
    <property type="molecule type" value="Genomic_DNA"/>
</dbReference>
<feature type="non-terminal residue" evidence="1">
    <location>
        <position position="1"/>
    </location>
</feature>
<evidence type="ECO:0000313" key="1">
    <source>
        <dbReference type="EMBL" id="PIN98047.1"/>
    </source>
</evidence>
<keyword evidence="2" id="KW-1185">Reference proteome</keyword>